<dbReference type="AlphaFoldDB" id="A0A0F9RKJ8"/>
<dbReference type="Gene3D" id="3.90.1150.10">
    <property type="entry name" value="Aspartate Aminotransferase, domain 1"/>
    <property type="match status" value="1"/>
</dbReference>
<dbReference type="InterPro" id="IPR005814">
    <property type="entry name" value="Aminotrans_3"/>
</dbReference>
<dbReference type="HAMAP" id="MF_00375">
    <property type="entry name" value="HemL_aminotrans_3"/>
    <property type="match status" value="1"/>
</dbReference>
<dbReference type="NCBIfam" id="TIGR00713">
    <property type="entry name" value="hemL"/>
    <property type="match status" value="1"/>
</dbReference>
<evidence type="ECO:0000256" key="5">
    <source>
        <dbReference type="ARBA" id="ARBA00022898"/>
    </source>
</evidence>
<gene>
    <name evidence="8" type="ORF">LCGC14_0633830</name>
</gene>
<comment type="pathway">
    <text evidence="2">Porphyrin-containing compound metabolism; protoporphyrin-IX biosynthesis; 5-aminolevulinate from L-glutamyl-tRNA(Glu): step 2/2.</text>
</comment>
<evidence type="ECO:0000256" key="6">
    <source>
        <dbReference type="ARBA" id="ARBA00023235"/>
    </source>
</evidence>
<dbReference type="EMBL" id="LAZR01001120">
    <property type="protein sequence ID" value="KKN50332.1"/>
    <property type="molecule type" value="Genomic_DNA"/>
</dbReference>
<dbReference type="NCBIfam" id="NF000818">
    <property type="entry name" value="PRK00062.1"/>
    <property type="match status" value="1"/>
</dbReference>
<dbReference type="PANTHER" id="PTHR43713">
    <property type="entry name" value="GLUTAMATE-1-SEMIALDEHYDE 2,1-AMINOMUTASE"/>
    <property type="match status" value="1"/>
</dbReference>
<dbReference type="UniPathway" id="UPA00251">
    <property type="reaction ID" value="UER00317"/>
</dbReference>
<dbReference type="InterPro" id="IPR015424">
    <property type="entry name" value="PyrdxlP-dep_Trfase"/>
</dbReference>
<evidence type="ECO:0000256" key="7">
    <source>
        <dbReference type="ARBA" id="ARBA00023244"/>
    </source>
</evidence>
<dbReference type="SUPFAM" id="SSF53383">
    <property type="entry name" value="PLP-dependent transferases"/>
    <property type="match status" value="1"/>
</dbReference>
<dbReference type="CDD" id="cd00610">
    <property type="entry name" value="OAT_like"/>
    <property type="match status" value="1"/>
</dbReference>
<comment type="caution">
    <text evidence="8">The sequence shown here is derived from an EMBL/GenBank/DDBJ whole genome shotgun (WGS) entry which is preliminary data.</text>
</comment>
<sequence length="431" mass="47114">MVERKVRENSKKLYEKAKTLIPGGVNSPVRAFSPYPFFTLRAEGSKLYDVDNNHYIDYCLAYGPLILGHANPQVMDSIQNQLSKGVIYGTPTEIEITMAETISGLYKSMDKTRLVNSGTEATMHAIRAARGFTKRDKIIKFEGCYHGAHDYVLVKAGSGATTFGAPNSLGIPADTTKNTIVLPYNDIESLSREINKNKEEIAAVIIEPVIGNAGLILPESGYLQGVRKITEEDGILLIFDEVITGFRLGLGGAQKTFGISPDLTTLGKIIGGGLPLACYGGRKEIMDNISPLGKIYQASTLSGNPISVTAGLTTIKILIEGGDSLYERLREQCSKIVKGLKNIIEDKKISAQVNSIASMYQIFMTDKIVDNYKSAQLCDRDKFGKYQLELLDNNVFIPPSQFETCFLSIAHSDDDIQSTIEAMDGALNKIS</sequence>
<dbReference type="InterPro" id="IPR004639">
    <property type="entry name" value="4pyrrol_synth_GluAld_NH2Trfase"/>
</dbReference>
<accession>A0A0F9RKJ8</accession>
<comment type="similarity">
    <text evidence="3">Belongs to the class-III pyridoxal-phosphate-dependent aminotransferase family. HemL subfamily.</text>
</comment>
<dbReference type="GO" id="GO:0042286">
    <property type="term" value="F:glutamate-1-semialdehyde 2,1-aminomutase activity"/>
    <property type="evidence" value="ECO:0007669"/>
    <property type="project" value="UniProtKB-EC"/>
</dbReference>
<keyword evidence="6" id="KW-0413">Isomerase</keyword>
<name>A0A0F9RKJ8_9ZZZZ</name>
<dbReference type="PROSITE" id="PS00600">
    <property type="entry name" value="AA_TRANSFER_CLASS_3"/>
    <property type="match status" value="1"/>
</dbReference>
<comment type="cofactor">
    <cofactor evidence="1">
        <name>pyridoxal 5'-phosphate</name>
        <dbReference type="ChEBI" id="CHEBI:597326"/>
    </cofactor>
</comment>
<dbReference type="InterPro" id="IPR015422">
    <property type="entry name" value="PyrdxlP-dep_Trfase_small"/>
</dbReference>
<evidence type="ECO:0000256" key="2">
    <source>
        <dbReference type="ARBA" id="ARBA00004819"/>
    </source>
</evidence>
<dbReference type="FunFam" id="3.40.640.10:FF:000021">
    <property type="entry name" value="Glutamate-1-semialdehyde 2,1-aminomutase"/>
    <property type="match status" value="1"/>
</dbReference>
<dbReference type="PANTHER" id="PTHR43713:SF3">
    <property type="entry name" value="GLUTAMATE-1-SEMIALDEHYDE 2,1-AMINOMUTASE 1, CHLOROPLASTIC-RELATED"/>
    <property type="match status" value="1"/>
</dbReference>
<proteinExistence type="inferred from homology"/>
<keyword evidence="5" id="KW-0663">Pyridoxal phosphate</keyword>
<dbReference type="InterPro" id="IPR015421">
    <property type="entry name" value="PyrdxlP-dep_Trfase_major"/>
</dbReference>
<evidence type="ECO:0000256" key="4">
    <source>
        <dbReference type="ARBA" id="ARBA00012143"/>
    </source>
</evidence>
<dbReference type="EC" id="5.4.3.8" evidence="4"/>
<evidence type="ECO:0000313" key="8">
    <source>
        <dbReference type="EMBL" id="KKN50332.1"/>
    </source>
</evidence>
<evidence type="ECO:0000256" key="3">
    <source>
        <dbReference type="ARBA" id="ARBA00008981"/>
    </source>
</evidence>
<dbReference type="GO" id="GO:0008483">
    <property type="term" value="F:transaminase activity"/>
    <property type="evidence" value="ECO:0007669"/>
    <property type="project" value="InterPro"/>
</dbReference>
<dbReference type="InterPro" id="IPR049704">
    <property type="entry name" value="Aminotrans_3_PPA_site"/>
</dbReference>
<dbReference type="Pfam" id="PF00202">
    <property type="entry name" value="Aminotran_3"/>
    <property type="match status" value="1"/>
</dbReference>
<evidence type="ECO:0000256" key="1">
    <source>
        <dbReference type="ARBA" id="ARBA00001933"/>
    </source>
</evidence>
<protein>
    <recommendedName>
        <fullName evidence="4">glutamate-1-semialdehyde 2,1-aminomutase</fullName>
        <ecNumber evidence="4">5.4.3.8</ecNumber>
    </recommendedName>
</protein>
<dbReference type="GO" id="GO:0030170">
    <property type="term" value="F:pyridoxal phosphate binding"/>
    <property type="evidence" value="ECO:0007669"/>
    <property type="project" value="InterPro"/>
</dbReference>
<dbReference type="Gene3D" id="3.40.640.10">
    <property type="entry name" value="Type I PLP-dependent aspartate aminotransferase-like (Major domain)"/>
    <property type="match status" value="1"/>
</dbReference>
<reference evidence="8" key="1">
    <citation type="journal article" date="2015" name="Nature">
        <title>Complex archaea that bridge the gap between prokaryotes and eukaryotes.</title>
        <authorList>
            <person name="Spang A."/>
            <person name="Saw J.H."/>
            <person name="Jorgensen S.L."/>
            <person name="Zaremba-Niedzwiedzka K."/>
            <person name="Martijn J."/>
            <person name="Lind A.E."/>
            <person name="van Eijk R."/>
            <person name="Schleper C."/>
            <person name="Guy L."/>
            <person name="Ettema T.J."/>
        </authorList>
    </citation>
    <scope>NUCLEOTIDE SEQUENCE</scope>
</reference>
<dbReference type="GO" id="GO:0006782">
    <property type="term" value="P:protoporphyrinogen IX biosynthetic process"/>
    <property type="evidence" value="ECO:0007669"/>
    <property type="project" value="UniProtKB-UniPathway"/>
</dbReference>
<keyword evidence="7" id="KW-0627">Porphyrin biosynthesis</keyword>
<organism evidence="8">
    <name type="scientific">marine sediment metagenome</name>
    <dbReference type="NCBI Taxonomy" id="412755"/>
    <lineage>
        <taxon>unclassified sequences</taxon>
        <taxon>metagenomes</taxon>
        <taxon>ecological metagenomes</taxon>
    </lineage>
</organism>